<dbReference type="RefSeq" id="WP_097012643.1">
    <property type="nucleotide sequence ID" value="NZ_LT907975.1"/>
</dbReference>
<name>A0A2C8FBK3_9BACT</name>
<sequence>MNKIEPYFDDDGNLIIPFECSDHTHKYWKQEGKSMAELLTDLGADKETWAKYTHEKYPEETDEQSS</sequence>
<evidence type="ECO:0000313" key="2">
    <source>
        <dbReference type="Proteomes" id="UP000219215"/>
    </source>
</evidence>
<evidence type="ECO:0000313" key="1">
    <source>
        <dbReference type="EMBL" id="SOB59829.1"/>
    </source>
</evidence>
<proteinExistence type="predicted"/>
<gene>
    <name evidence="1" type="ORF">DPRO_2919</name>
</gene>
<organism evidence="1 2">
    <name type="scientific">Pseudodesulfovibrio profundus</name>
    <dbReference type="NCBI Taxonomy" id="57320"/>
    <lineage>
        <taxon>Bacteria</taxon>
        <taxon>Pseudomonadati</taxon>
        <taxon>Thermodesulfobacteriota</taxon>
        <taxon>Desulfovibrionia</taxon>
        <taxon>Desulfovibrionales</taxon>
        <taxon>Desulfovibrionaceae</taxon>
    </lineage>
</organism>
<dbReference type="EMBL" id="LT907975">
    <property type="protein sequence ID" value="SOB59829.1"/>
    <property type="molecule type" value="Genomic_DNA"/>
</dbReference>
<accession>A0A2C8FBK3</accession>
<dbReference type="Proteomes" id="UP000219215">
    <property type="component" value="Chromosome DPRO"/>
</dbReference>
<dbReference type="KEGG" id="pprf:DPRO_2919"/>
<dbReference type="AlphaFoldDB" id="A0A2C8FBK3"/>
<dbReference type="OrthoDB" id="5460048at2"/>
<reference evidence="2" key="1">
    <citation type="submission" date="2017-09" db="EMBL/GenBank/DDBJ databases">
        <authorList>
            <person name="Regsiter A."/>
            <person name="William W."/>
        </authorList>
    </citation>
    <scope>NUCLEOTIDE SEQUENCE [LARGE SCALE GENOMIC DNA]</scope>
    <source>
        <strain evidence="2">500-1</strain>
    </source>
</reference>
<keyword evidence="2" id="KW-1185">Reference proteome</keyword>
<protein>
    <submittedName>
        <fullName evidence="1">Uncharacterized protein</fullName>
    </submittedName>
</protein>